<evidence type="ECO:0000313" key="2">
    <source>
        <dbReference type="Proteomes" id="UP000001343"/>
    </source>
</evidence>
<gene>
    <name evidence="1" type="ORF">LEP1GSC125_1883</name>
</gene>
<reference evidence="1 2" key="1">
    <citation type="journal article" date="2014" name="Int. J. Syst. Evol. Microbiol.">
        <title>Leptospira mayottensis sp. nov., a pathogenic species of the genus Leptospira isolated from humans.</title>
        <authorList>
            <person name="Bourhy P."/>
            <person name="Collet L."/>
            <person name="Brisse S."/>
            <person name="Picardeau M."/>
        </authorList>
    </citation>
    <scope>NUCLEOTIDE SEQUENCE [LARGE SCALE GENOMIC DNA]</scope>
    <source>
        <strain evidence="1 2">200901122</strain>
    </source>
</reference>
<name>A0AA87MLI3_9LEPT</name>
<sequence length="132" mass="15643">MNYKERREYIAEKILGATKKFLYHTWLHVKGKEFHPPFEWEFPTGETLNSRTNFEFLPEWVGPICEVVLPMLTKQNWAVLPIGSKVTIIELTQFESKEIRAYDFKNVIMFEPLVTALVDSHIKIEKEKKQNE</sequence>
<dbReference type="EMBL" id="AKWM02000078">
    <property type="protein sequence ID" value="EKR98419.1"/>
    <property type="molecule type" value="Genomic_DNA"/>
</dbReference>
<proteinExistence type="predicted"/>
<accession>A0AA87MLI3</accession>
<dbReference type="RefSeq" id="WP_002764433.1">
    <property type="nucleotide sequence ID" value="NZ_AKWM02000078.1"/>
</dbReference>
<evidence type="ECO:0000313" key="1">
    <source>
        <dbReference type="EMBL" id="EKR98419.1"/>
    </source>
</evidence>
<protein>
    <submittedName>
        <fullName evidence="1">Uncharacterized protein</fullName>
    </submittedName>
</protein>
<dbReference type="Proteomes" id="UP000001343">
    <property type="component" value="Unassembled WGS sequence"/>
</dbReference>
<comment type="caution">
    <text evidence="1">The sequence shown here is derived from an EMBL/GenBank/DDBJ whole genome shotgun (WGS) entry which is preliminary data.</text>
</comment>
<organism evidence="1 2">
    <name type="scientific">Leptospira mayottensis 200901122</name>
    <dbReference type="NCBI Taxonomy" id="1193010"/>
    <lineage>
        <taxon>Bacteria</taxon>
        <taxon>Pseudomonadati</taxon>
        <taxon>Spirochaetota</taxon>
        <taxon>Spirochaetia</taxon>
        <taxon>Leptospirales</taxon>
        <taxon>Leptospiraceae</taxon>
        <taxon>Leptospira</taxon>
    </lineage>
</organism>
<dbReference type="AlphaFoldDB" id="A0AA87MLI3"/>